<dbReference type="EMBL" id="JAQQKV010000002">
    <property type="protein sequence ID" value="MDC7676884.1"/>
    <property type="molecule type" value="Genomic_DNA"/>
</dbReference>
<feature type="signal peptide" evidence="1">
    <location>
        <begin position="1"/>
        <end position="25"/>
    </location>
</feature>
<accession>A0ABT5HMQ9</accession>
<evidence type="ECO:0000313" key="2">
    <source>
        <dbReference type="EMBL" id="MDC7676884.1"/>
    </source>
</evidence>
<sequence>MGRPFTVGRALLCATAFIISGTASAAPKSPRLQTYGKFTPGAAKKAQAYVTTAMTVPMADMLSQASELKAEAMLTYGLGLELGRAPATRDMSANERSRVQAVFKEMLILYVRAKDDINLRGDEAILLDQPDFWILMARSLSFKERPPSLYLDNPDGSGTVITTDANIITASDGKQYSLVGQPLLDAGRVSAAQSCIIYARAEARMQKVQIVDASAAPHLTAEKLAEYKQSAKALGANARRFGTDACGSSNYYKAVRAYASLNLGKLGLLTDDPSALVGLSPDSE</sequence>
<proteinExistence type="predicted"/>
<comment type="caution">
    <text evidence="2">The sequence shown here is derived from an EMBL/GenBank/DDBJ whole genome shotgun (WGS) entry which is preliminary data.</text>
</comment>
<evidence type="ECO:0000313" key="3">
    <source>
        <dbReference type="Proteomes" id="UP001218579"/>
    </source>
</evidence>
<evidence type="ECO:0000256" key="1">
    <source>
        <dbReference type="SAM" id="SignalP"/>
    </source>
</evidence>
<name>A0ABT5HMQ9_9CAUL</name>
<dbReference type="RefSeq" id="WP_272745199.1">
    <property type="nucleotide sequence ID" value="NZ_JAQQKV010000002.1"/>
</dbReference>
<protein>
    <submittedName>
        <fullName evidence="2">Uncharacterized protein</fullName>
    </submittedName>
</protein>
<reference evidence="2 3" key="1">
    <citation type="submission" date="2023-01" db="EMBL/GenBank/DDBJ databases">
        <title>Novel species of the genus Asticcacaulis isolated from rivers.</title>
        <authorList>
            <person name="Lu H."/>
        </authorList>
    </citation>
    <scope>NUCLEOTIDE SEQUENCE [LARGE SCALE GENOMIC DNA]</scope>
    <source>
        <strain evidence="2 3">LKC15W</strain>
    </source>
</reference>
<organism evidence="2 3">
    <name type="scientific">Asticcacaulis machinosus</name>
    <dbReference type="NCBI Taxonomy" id="2984211"/>
    <lineage>
        <taxon>Bacteria</taxon>
        <taxon>Pseudomonadati</taxon>
        <taxon>Pseudomonadota</taxon>
        <taxon>Alphaproteobacteria</taxon>
        <taxon>Caulobacterales</taxon>
        <taxon>Caulobacteraceae</taxon>
        <taxon>Asticcacaulis</taxon>
    </lineage>
</organism>
<feature type="chain" id="PRO_5047294939" evidence="1">
    <location>
        <begin position="26"/>
        <end position="284"/>
    </location>
</feature>
<keyword evidence="1" id="KW-0732">Signal</keyword>
<keyword evidence="3" id="KW-1185">Reference proteome</keyword>
<dbReference type="Proteomes" id="UP001218579">
    <property type="component" value="Unassembled WGS sequence"/>
</dbReference>
<gene>
    <name evidence="2" type="ORF">PQU98_12125</name>
</gene>